<reference evidence="2" key="1">
    <citation type="submission" date="2020-10" db="EMBL/GenBank/DDBJ databases">
        <authorList>
            <person name="Gilroy R."/>
        </authorList>
    </citation>
    <scope>NUCLEOTIDE SEQUENCE</scope>
    <source>
        <strain evidence="2">ChiHile30-977</strain>
    </source>
</reference>
<dbReference type="Gene3D" id="1.10.357.10">
    <property type="entry name" value="Tetracycline Repressor, domain 2"/>
    <property type="match status" value="1"/>
</dbReference>
<evidence type="ECO:0000313" key="2">
    <source>
        <dbReference type="EMBL" id="HIQ62400.1"/>
    </source>
</evidence>
<reference evidence="2" key="2">
    <citation type="journal article" date="2021" name="PeerJ">
        <title>Extensive microbial diversity within the chicken gut microbiome revealed by metagenomics and culture.</title>
        <authorList>
            <person name="Gilroy R."/>
            <person name="Ravi A."/>
            <person name="Getino M."/>
            <person name="Pursley I."/>
            <person name="Horton D.L."/>
            <person name="Alikhan N.F."/>
            <person name="Baker D."/>
            <person name="Gharbi K."/>
            <person name="Hall N."/>
            <person name="Watson M."/>
            <person name="Adriaenssens E.M."/>
            <person name="Foster-Nyarko E."/>
            <person name="Jarju S."/>
            <person name="Secka A."/>
            <person name="Antonio M."/>
            <person name="Oren A."/>
            <person name="Chaudhuri R.R."/>
            <person name="La Ragione R."/>
            <person name="Hildebrand F."/>
            <person name="Pallen M.J."/>
        </authorList>
    </citation>
    <scope>NUCLEOTIDE SEQUENCE</scope>
    <source>
        <strain evidence="2">ChiHile30-977</strain>
    </source>
</reference>
<organism evidence="2 3">
    <name type="scientific">Candidatus Avichristensenella intestinipullorum</name>
    <dbReference type="NCBI Taxonomy" id="2840693"/>
    <lineage>
        <taxon>Bacteria</taxon>
        <taxon>Bacillati</taxon>
        <taxon>Bacillota</taxon>
        <taxon>Clostridia</taxon>
        <taxon>Candidatus Avichristensenella</taxon>
    </lineage>
</organism>
<feature type="domain" description="Transcriptional regulator TetR C-terminal Firmicutes type" evidence="1">
    <location>
        <begin position="24"/>
        <end position="107"/>
    </location>
</feature>
<dbReference type="Proteomes" id="UP000886819">
    <property type="component" value="Unassembled WGS sequence"/>
</dbReference>
<accession>A0A9D0YWY0</accession>
<sequence length="118" mass="14116">MLEKHLQRLIWEWGREFEATNDITRFVETLLMHYYRHRDVYLLLYRQNLSSLIYEQIRWAMQMDSAQSPIERYQKASFAGLIFGTIDEWLRGGMQETPREMLRLTEQPANHPSAAPPS</sequence>
<gene>
    <name evidence="2" type="ORF">IAA66_02295</name>
</gene>
<name>A0A9D0YWY0_9FIRM</name>
<evidence type="ECO:0000259" key="1">
    <source>
        <dbReference type="Pfam" id="PF14278"/>
    </source>
</evidence>
<dbReference type="AlphaFoldDB" id="A0A9D0YWY0"/>
<comment type="caution">
    <text evidence="2">The sequence shown here is derived from an EMBL/GenBank/DDBJ whole genome shotgun (WGS) entry which is preliminary data.</text>
</comment>
<dbReference type="Pfam" id="PF14278">
    <property type="entry name" value="TetR_C_8"/>
    <property type="match status" value="1"/>
</dbReference>
<dbReference type="EMBL" id="DVFI01000032">
    <property type="protein sequence ID" value="HIQ62400.1"/>
    <property type="molecule type" value="Genomic_DNA"/>
</dbReference>
<protein>
    <submittedName>
        <fullName evidence="2">TetR family transcriptional regulator C-terminal domain-containing protein</fullName>
    </submittedName>
</protein>
<evidence type="ECO:0000313" key="3">
    <source>
        <dbReference type="Proteomes" id="UP000886819"/>
    </source>
</evidence>
<dbReference type="InterPro" id="IPR039532">
    <property type="entry name" value="TetR_C_Firmicutes"/>
</dbReference>
<proteinExistence type="predicted"/>